<sequence>DRVRVRSLDAAAQMLGCRLLAELSSATAIAGASTAPFSVAQLSATPGGNEPYNVSLAGMDVLAAAVTLHDALALLQQNNIDATESAVQSAAKAQISLIFKLVTTAVSLSDQITTLVTSTVSLTRSIATCIASLGTMCWEVPLKTAAVVTSIVGLGTKGVTLAAKAASLPFVALALDATVKARDLARKGQSGKIPQNLDEARAELECTLYARNCDESTSKEVVYKRDDNGNPIQKKDPAGNLLYDEHGNPVFEVESEAVVPRIGLDKQTENAKKE</sequence>
<comment type="caution">
    <text evidence="1">The sequence shown here is derived from an EMBL/GenBank/DDBJ whole genome shotgun (WGS) entry which is preliminary data.</text>
</comment>
<organism evidence="1 2">
    <name type="scientific">Stenotrophomonas nitritireducens</name>
    <dbReference type="NCBI Taxonomy" id="83617"/>
    <lineage>
        <taxon>Bacteria</taxon>
        <taxon>Pseudomonadati</taxon>
        <taxon>Pseudomonadota</taxon>
        <taxon>Gammaproteobacteria</taxon>
        <taxon>Lysobacterales</taxon>
        <taxon>Lysobacteraceae</taxon>
        <taxon>Stenotrophomonas</taxon>
    </lineage>
</organism>
<reference evidence="1" key="1">
    <citation type="submission" date="2021-02" db="EMBL/GenBank/DDBJ databases">
        <title>Thiocyanate and organic carbon inputs drive convergent selection for specific autotrophic Afipia and Thiobacillus strains within complex microbiomes.</title>
        <authorList>
            <person name="Huddy R.J."/>
            <person name="Sachdeva R."/>
            <person name="Kadzinga F."/>
            <person name="Kantor R.S."/>
            <person name="Harrison S.T.L."/>
            <person name="Banfield J.F."/>
        </authorList>
    </citation>
    <scope>NUCLEOTIDE SEQUENCE</scope>
    <source>
        <strain evidence="1">SCN18_10_11_15_R1_P_69_7</strain>
    </source>
</reference>
<dbReference type="EMBL" id="JAFKMG010001037">
    <property type="protein sequence ID" value="MBN8799966.1"/>
    <property type="molecule type" value="Genomic_DNA"/>
</dbReference>
<evidence type="ECO:0000313" key="2">
    <source>
        <dbReference type="Proteomes" id="UP000664815"/>
    </source>
</evidence>
<protein>
    <submittedName>
        <fullName evidence="1">Uncharacterized protein</fullName>
    </submittedName>
</protein>
<evidence type="ECO:0000313" key="1">
    <source>
        <dbReference type="EMBL" id="MBN8799966.1"/>
    </source>
</evidence>
<dbReference type="AlphaFoldDB" id="A0A9D8KZ43"/>
<gene>
    <name evidence="1" type="ORF">J0H45_11560</name>
</gene>
<proteinExistence type="predicted"/>
<dbReference type="Proteomes" id="UP000664815">
    <property type="component" value="Unassembled WGS sequence"/>
</dbReference>
<name>A0A9D8KZ43_9GAMM</name>
<accession>A0A9D8KZ43</accession>
<feature type="non-terminal residue" evidence="1">
    <location>
        <position position="1"/>
    </location>
</feature>